<organism evidence="2 3">
    <name type="scientific">Willisornis vidua</name>
    <name type="common">Xingu scale-backed antbird</name>
    <dbReference type="NCBI Taxonomy" id="1566151"/>
    <lineage>
        <taxon>Eukaryota</taxon>
        <taxon>Metazoa</taxon>
        <taxon>Chordata</taxon>
        <taxon>Craniata</taxon>
        <taxon>Vertebrata</taxon>
        <taxon>Euteleostomi</taxon>
        <taxon>Archelosauria</taxon>
        <taxon>Archosauria</taxon>
        <taxon>Dinosauria</taxon>
        <taxon>Saurischia</taxon>
        <taxon>Theropoda</taxon>
        <taxon>Coelurosauria</taxon>
        <taxon>Aves</taxon>
        <taxon>Neognathae</taxon>
        <taxon>Neoaves</taxon>
        <taxon>Telluraves</taxon>
        <taxon>Australaves</taxon>
        <taxon>Passeriformes</taxon>
        <taxon>Thamnophilidae</taxon>
        <taxon>Willisornis</taxon>
    </lineage>
</organism>
<comment type="caution">
    <text evidence="2">The sequence shown here is derived from an EMBL/GenBank/DDBJ whole genome shotgun (WGS) entry which is preliminary data.</text>
</comment>
<keyword evidence="3" id="KW-1185">Reference proteome</keyword>
<reference evidence="2" key="1">
    <citation type="submission" date="2019-10" db="EMBL/GenBank/DDBJ databases">
        <authorList>
            <person name="Soares A.E.R."/>
            <person name="Aleixo A."/>
            <person name="Schneider P."/>
            <person name="Miyaki C.Y."/>
            <person name="Schneider M.P."/>
            <person name="Mello C."/>
            <person name="Vasconcelos A.T.R."/>
        </authorList>
    </citation>
    <scope>NUCLEOTIDE SEQUENCE</scope>
    <source>
        <tissue evidence="2">Muscle</tissue>
    </source>
</reference>
<gene>
    <name evidence="2" type="ORF">WISP_26387</name>
</gene>
<evidence type="ECO:0000313" key="2">
    <source>
        <dbReference type="EMBL" id="KAJ7424845.1"/>
    </source>
</evidence>
<sequence>MPYLGGGCYQHHAERLHHEPQESSFGSVSNQGTVHQQGHGKVVHTEGHVGRPCRKGNEDLDRLNQWVEANFVRFNETKCRVLSLGHSNSMQCYRLRESGWKMTQHGTVCQHWLNTSQQCAQVAKKANGILACIRNSVISRTGAVTVPLYLALVRLHLKYCVHFWASHYKTDIEVLERVQTRAMNLVKGLEHKFYEE</sequence>
<dbReference type="PANTHER" id="PTHR33332">
    <property type="entry name" value="REVERSE TRANSCRIPTASE DOMAIN-CONTAINING PROTEIN"/>
    <property type="match status" value="1"/>
</dbReference>
<feature type="region of interest" description="Disordered" evidence="1">
    <location>
        <begin position="19"/>
        <end position="54"/>
    </location>
</feature>
<name>A0ABQ9DSS1_9PASS</name>
<feature type="compositionally biased region" description="Basic and acidic residues" evidence="1">
    <location>
        <begin position="43"/>
        <end position="54"/>
    </location>
</feature>
<feature type="compositionally biased region" description="Polar residues" evidence="1">
    <location>
        <begin position="22"/>
        <end position="36"/>
    </location>
</feature>
<dbReference type="EMBL" id="WHWB01032612">
    <property type="protein sequence ID" value="KAJ7424845.1"/>
    <property type="molecule type" value="Genomic_DNA"/>
</dbReference>
<dbReference type="Proteomes" id="UP001145742">
    <property type="component" value="Unassembled WGS sequence"/>
</dbReference>
<protein>
    <submittedName>
        <fullName evidence="2">Uncharacterized protein</fullName>
    </submittedName>
</protein>
<accession>A0ABQ9DSS1</accession>
<evidence type="ECO:0000256" key="1">
    <source>
        <dbReference type="SAM" id="MobiDB-lite"/>
    </source>
</evidence>
<evidence type="ECO:0000313" key="3">
    <source>
        <dbReference type="Proteomes" id="UP001145742"/>
    </source>
</evidence>
<proteinExistence type="predicted"/>